<dbReference type="PANTHER" id="PTHR16275">
    <property type="entry name" value="COILED-COIL DOMAIN-CONTAINING PROTEIN 40"/>
    <property type="match status" value="1"/>
</dbReference>
<feature type="coiled-coil region" evidence="1">
    <location>
        <begin position="297"/>
        <end position="390"/>
    </location>
</feature>
<feature type="coiled-coil region" evidence="1">
    <location>
        <begin position="94"/>
        <end position="187"/>
    </location>
</feature>
<keyword evidence="3" id="KW-0732">Signal</keyword>
<evidence type="ECO:0000256" key="3">
    <source>
        <dbReference type="SAM" id="SignalP"/>
    </source>
</evidence>
<dbReference type="PANTHER" id="PTHR16275:SF8">
    <property type="entry name" value="COILED-COIL DOMAIN-CONTAINING PROTEIN 40"/>
    <property type="match status" value="1"/>
</dbReference>
<feature type="coiled-coil region" evidence="1">
    <location>
        <begin position="447"/>
        <end position="537"/>
    </location>
</feature>
<dbReference type="GO" id="GO:0035082">
    <property type="term" value="P:axoneme assembly"/>
    <property type="evidence" value="ECO:0007669"/>
    <property type="project" value="InterPro"/>
</dbReference>
<dbReference type="InterPro" id="IPR037386">
    <property type="entry name" value="CCDC40"/>
</dbReference>
<sequence>GPLKLISSLLGFVVTTALIKKTKMENASTDEVNGPENDENIENNNDTLQENQFNDQLGIPLTGEAEEEAEELVVLHPDHPLMQRFQEALTKMLQAHISEAAIELREKSEELKREKAEHLELGSTLYNAQQELSRFQGQLEQKHEEGMVMQAKREEMDLQLLQLRKTYKESQQEYDREYKKMMTLREEVDNLCLRLYYLNNARDEVKKDIIIMKRAAEKAVTDLTKMEDEKRHQDMLANRLQITIDQLTEDCELLEQQLIAQESDLRGGENLLHEMDAQIMGIRADRKRLMAHWNSSLIGLQRRNEAYTALMKEFEKKKDELTNVLAETEGVKRNISEEQEAHEKLTITVRRTEKEISTMKSQLEKMQNRHEILRQEYAENLRMLQESERNLLLANHEKSNREHELNALRKKMEQQYLVKHEFEDKIEEELRSRLTAKKAVEYVKKMSKNLHDQSREFESQVATLENNLANDSLAVAKTKAESTKLHETLKKLEEDILQRNDLVNKLETEIHHSNILVQRQQAKIDTLNKKLEQLLRDRGGVELGPLEIMLNHLTKGIAAKNDEIGSLEQQWLKEQTDLVKHVKEKERLLEVLSRQQCQLTILAKKKLRLDADINSLEREKAQMNRDMTRLQNSMARINKMIFVKKSSGTALEQENKLAEEDFVRALREKEQETVEMQSKLDAVIKEKEELLSELIETERHIMLWEKKVQLVNETKQAVDSSVGQGEIKAMESEIHRMELRKAQIARQQEMLIQALEKSVARRDIIITRTEGMKGRKPKGTTKEVILRELDELRRKITTAGKTVADYTAESANLEVEAEGLEKSLKEKNRICEAARNRSLELTKKLQALAEDRQKGLIELQMRQHATRYWEQLSAGRYRRLCPTAQAAKSERERQLGRMRSMLAVVDRLTSDFPALRQDLAPVWRILTDKIEAEDSGQ</sequence>
<feature type="coiled-coil region" evidence="1">
    <location>
        <begin position="789"/>
        <end position="851"/>
    </location>
</feature>
<evidence type="ECO:0000313" key="4">
    <source>
        <dbReference type="EMBL" id="JAP42880.1"/>
    </source>
</evidence>
<evidence type="ECO:0000256" key="2">
    <source>
        <dbReference type="SAM" id="MobiDB-lite"/>
    </source>
</evidence>
<dbReference type="GO" id="GO:0005737">
    <property type="term" value="C:cytoplasm"/>
    <property type="evidence" value="ECO:0007669"/>
    <property type="project" value="TreeGrafter"/>
</dbReference>
<keyword evidence="1" id="KW-0175">Coiled coil</keyword>
<feature type="coiled-coil region" evidence="1">
    <location>
        <begin position="237"/>
        <end position="264"/>
    </location>
</feature>
<feature type="chain" id="PRO_5007050768" description="Coiled-coil domain-containing protein 40" evidence="3">
    <location>
        <begin position="25"/>
        <end position="937"/>
    </location>
</feature>
<feature type="coiled-coil region" evidence="1">
    <location>
        <begin position="666"/>
        <end position="747"/>
    </location>
</feature>
<name>A0A0X3NUS7_SCHSO</name>
<feature type="region of interest" description="Disordered" evidence="2">
    <location>
        <begin position="24"/>
        <end position="44"/>
    </location>
</feature>
<evidence type="ECO:0008006" key="5">
    <source>
        <dbReference type="Google" id="ProtNLM"/>
    </source>
</evidence>
<feature type="non-terminal residue" evidence="4">
    <location>
        <position position="1"/>
    </location>
</feature>
<organism evidence="4">
    <name type="scientific">Schistocephalus solidus</name>
    <name type="common">Tapeworm</name>
    <dbReference type="NCBI Taxonomy" id="70667"/>
    <lineage>
        <taxon>Eukaryota</taxon>
        <taxon>Metazoa</taxon>
        <taxon>Spiralia</taxon>
        <taxon>Lophotrochozoa</taxon>
        <taxon>Platyhelminthes</taxon>
        <taxon>Cestoda</taxon>
        <taxon>Eucestoda</taxon>
        <taxon>Diphyllobothriidea</taxon>
        <taxon>Diphyllobothriidae</taxon>
        <taxon>Schistocephalus</taxon>
    </lineage>
</organism>
<gene>
    <name evidence="4" type="ORF">TR132412</name>
</gene>
<feature type="coiled-coil region" evidence="1">
    <location>
        <begin position="599"/>
        <end position="640"/>
    </location>
</feature>
<proteinExistence type="predicted"/>
<dbReference type="EMBL" id="GEEE01020345">
    <property type="protein sequence ID" value="JAP42880.1"/>
    <property type="molecule type" value="Transcribed_RNA"/>
</dbReference>
<evidence type="ECO:0000256" key="1">
    <source>
        <dbReference type="SAM" id="Coils"/>
    </source>
</evidence>
<accession>A0A0X3NUS7</accession>
<protein>
    <recommendedName>
        <fullName evidence="5">Coiled-coil domain-containing protein 40</fullName>
    </recommendedName>
</protein>
<dbReference type="AlphaFoldDB" id="A0A0X3NUS7"/>
<reference evidence="4" key="1">
    <citation type="submission" date="2016-01" db="EMBL/GenBank/DDBJ databases">
        <title>Reference transcriptome for the parasite Schistocephalus solidus: insights into the molecular evolution of parasitism.</title>
        <authorList>
            <person name="Hebert F.O."/>
            <person name="Grambauer S."/>
            <person name="Barber I."/>
            <person name="Landry C.R."/>
            <person name="Aubin-Horth N."/>
        </authorList>
    </citation>
    <scope>NUCLEOTIDE SEQUENCE</scope>
</reference>
<feature type="signal peptide" evidence="3">
    <location>
        <begin position="1"/>
        <end position="24"/>
    </location>
</feature>